<dbReference type="AlphaFoldDB" id="A0A8H7JCN6"/>
<organism evidence="1 2">
    <name type="scientific">Ascochyta lentis</name>
    <dbReference type="NCBI Taxonomy" id="205686"/>
    <lineage>
        <taxon>Eukaryota</taxon>
        <taxon>Fungi</taxon>
        <taxon>Dikarya</taxon>
        <taxon>Ascomycota</taxon>
        <taxon>Pezizomycotina</taxon>
        <taxon>Dothideomycetes</taxon>
        <taxon>Pleosporomycetidae</taxon>
        <taxon>Pleosporales</taxon>
        <taxon>Pleosporineae</taxon>
        <taxon>Didymellaceae</taxon>
        <taxon>Ascochyta</taxon>
    </lineage>
</organism>
<reference evidence="1" key="2">
    <citation type="submission" date="2020-09" db="EMBL/GenBank/DDBJ databases">
        <title>Reference genome assembly for Australian Ascochyta lentis isolate Al4.</title>
        <authorList>
            <person name="Lee R.C."/>
            <person name="Farfan-Caceres L.M."/>
            <person name="Debler J.W."/>
            <person name="Williams A.H."/>
            <person name="Henares B.M."/>
        </authorList>
    </citation>
    <scope>NUCLEOTIDE SEQUENCE</scope>
    <source>
        <strain evidence="1">Al4</strain>
    </source>
</reference>
<protein>
    <recommendedName>
        <fullName evidence="3">Increased recombination centers protein 6</fullName>
    </recommendedName>
</protein>
<dbReference type="Pfam" id="PF10199">
    <property type="entry name" value="Adaptin_binding"/>
    <property type="match status" value="1"/>
</dbReference>
<gene>
    <name evidence="1" type="ORF">EKO04_001997</name>
</gene>
<sequence>MDIKNPRRLLAVGAPLSGVLNVLKELTGSAPELTTFEGKETTAGLSHEWRLETKYYTATLSIWLDEITDVTEWRTEFMKPEAREVITVLGGWIYCFKKPVETKDLDLIKDTMQAISDVIERACGYAGDTVCLAVAMPQSTIPYLEKASDEWEELCMEHGFEYVDFEAKGKNDFGEAMGMQRVREALEAGEWESGAGLEFDENDEAVDGSFAAEEAEMNMELFDMKDALHGEDGEGELGDRDVEELEIMMRKMVAIKEMGEGMEEAERKRFAAKAVNDLMKEL</sequence>
<dbReference type="OrthoDB" id="10261384at2759"/>
<dbReference type="EMBL" id="RZGK01000003">
    <property type="protein sequence ID" value="KAF9700287.1"/>
    <property type="molecule type" value="Genomic_DNA"/>
</dbReference>
<dbReference type="GO" id="GO:0030674">
    <property type="term" value="F:protein-macromolecule adaptor activity"/>
    <property type="evidence" value="ECO:0007669"/>
    <property type="project" value="TreeGrafter"/>
</dbReference>
<dbReference type="Proteomes" id="UP000651452">
    <property type="component" value="Unassembled WGS sequence"/>
</dbReference>
<evidence type="ECO:0008006" key="3">
    <source>
        <dbReference type="Google" id="ProtNLM"/>
    </source>
</evidence>
<dbReference type="PANTHER" id="PTHR28043">
    <property type="entry name" value="INCREASED RECOMBINATION CENTERS PROTEIN 6"/>
    <property type="match status" value="1"/>
</dbReference>
<comment type="caution">
    <text evidence="1">The sequence shown here is derived from an EMBL/GenBank/DDBJ whole genome shotgun (WGS) entry which is preliminary data.</text>
</comment>
<proteinExistence type="predicted"/>
<name>A0A8H7JCN6_9PLEO</name>
<reference evidence="1" key="1">
    <citation type="submission" date="2018-12" db="EMBL/GenBank/DDBJ databases">
        <authorList>
            <person name="Syme R.A."/>
            <person name="Farfan-Caceres L."/>
            <person name="Lichtenzveig J."/>
        </authorList>
    </citation>
    <scope>NUCLEOTIDE SEQUENCE</scope>
    <source>
        <strain evidence="1">Al4</strain>
    </source>
</reference>
<dbReference type="Gene3D" id="3.40.50.11960">
    <property type="match status" value="1"/>
</dbReference>
<dbReference type="GO" id="GO:0016192">
    <property type="term" value="P:vesicle-mediated transport"/>
    <property type="evidence" value="ECO:0007669"/>
    <property type="project" value="InterPro"/>
</dbReference>
<keyword evidence="2" id="KW-1185">Reference proteome</keyword>
<evidence type="ECO:0000313" key="2">
    <source>
        <dbReference type="Proteomes" id="UP000651452"/>
    </source>
</evidence>
<accession>A0A8H7JCN6</accession>
<dbReference type="InterPro" id="IPR034627">
    <property type="entry name" value="Irc6"/>
</dbReference>
<dbReference type="PANTHER" id="PTHR28043:SF1">
    <property type="entry name" value="INCREASED RECOMBINATION CENTERS PROTEIN 6"/>
    <property type="match status" value="1"/>
</dbReference>
<evidence type="ECO:0000313" key="1">
    <source>
        <dbReference type="EMBL" id="KAF9700287.1"/>
    </source>
</evidence>